<feature type="domain" description="Nephrocystin 3-like N-terminal" evidence="3">
    <location>
        <begin position="271"/>
        <end position="434"/>
    </location>
</feature>
<evidence type="ECO:0000259" key="3">
    <source>
        <dbReference type="Pfam" id="PF24883"/>
    </source>
</evidence>
<dbReference type="Gene3D" id="3.40.50.300">
    <property type="entry name" value="P-loop containing nucleotide triphosphate hydrolases"/>
    <property type="match status" value="1"/>
</dbReference>
<dbReference type="InterPro" id="IPR056693">
    <property type="entry name" value="DUF7791"/>
</dbReference>
<dbReference type="Pfam" id="PF25053">
    <property type="entry name" value="DUF7791"/>
    <property type="match status" value="1"/>
</dbReference>
<keyword evidence="1" id="KW-0677">Repeat</keyword>
<organism evidence="5 6">
    <name type="scientific">Podospora aff. communis PSN243</name>
    <dbReference type="NCBI Taxonomy" id="3040156"/>
    <lineage>
        <taxon>Eukaryota</taxon>
        <taxon>Fungi</taxon>
        <taxon>Dikarya</taxon>
        <taxon>Ascomycota</taxon>
        <taxon>Pezizomycotina</taxon>
        <taxon>Sordariomycetes</taxon>
        <taxon>Sordariomycetidae</taxon>
        <taxon>Sordariales</taxon>
        <taxon>Podosporaceae</taxon>
        <taxon>Podospora</taxon>
    </lineage>
</organism>
<evidence type="ECO:0008006" key="7">
    <source>
        <dbReference type="Google" id="ProtNLM"/>
    </source>
</evidence>
<dbReference type="Pfam" id="PF24883">
    <property type="entry name" value="NPHP3_N"/>
    <property type="match status" value="1"/>
</dbReference>
<accession>A0AAV9G3A0</accession>
<dbReference type="InterPro" id="IPR027417">
    <property type="entry name" value="P-loop_NTPase"/>
</dbReference>
<dbReference type="SUPFAM" id="SSF52540">
    <property type="entry name" value="P-loop containing nucleoside triphosphate hydrolases"/>
    <property type="match status" value="1"/>
</dbReference>
<comment type="caution">
    <text evidence="5">The sequence shown here is derived from an EMBL/GenBank/DDBJ whole genome shotgun (WGS) entry which is preliminary data.</text>
</comment>
<evidence type="ECO:0000313" key="6">
    <source>
        <dbReference type="Proteomes" id="UP001321760"/>
    </source>
</evidence>
<evidence type="ECO:0000313" key="5">
    <source>
        <dbReference type="EMBL" id="KAK4442784.1"/>
    </source>
</evidence>
<protein>
    <recommendedName>
        <fullName evidence="7">NACHT domain-containing protein</fullName>
    </recommendedName>
</protein>
<name>A0AAV9G3A0_9PEZI</name>
<proteinExistence type="predicted"/>
<evidence type="ECO:0000256" key="1">
    <source>
        <dbReference type="ARBA" id="ARBA00022737"/>
    </source>
</evidence>
<gene>
    <name evidence="5" type="ORF">QBC34DRAFT_479621</name>
</gene>
<feature type="domain" description="DUF7791" evidence="4">
    <location>
        <begin position="544"/>
        <end position="681"/>
    </location>
</feature>
<dbReference type="PANTHER" id="PTHR10039:SF5">
    <property type="entry name" value="NACHT DOMAIN-CONTAINING PROTEIN"/>
    <property type="match status" value="1"/>
</dbReference>
<dbReference type="EMBL" id="MU866007">
    <property type="protein sequence ID" value="KAK4442784.1"/>
    <property type="molecule type" value="Genomic_DNA"/>
</dbReference>
<feature type="region of interest" description="Disordered" evidence="2">
    <location>
        <begin position="193"/>
        <end position="219"/>
    </location>
</feature>
<keyword evidence="6" id="KW-1185">Reference proteome</keyword>
<sequence length="689" mass="77246">MESLAALSIAAAVGQFLDLASKLFKASRDIAQSGSAVRVAKLDEAAKELGQRSAAVAGSLNSIDASTLGVEEQRLYALATECQSISREVEDAFLHLRANSPSQKWETYRIALGSIWSNKKVEDETKRIADCRSRLTLDLLAVAHSQLRLQGHSMERLEDGNKQIVEMLTAVIAKLDRREAAFINDLLSQGVSDSFSPKVSHRNASQPSTDPLVSAQASTPGLSASEAHQAICDALLFRGMSDRREAISTSHNETFSWIWEQQLPRKHSWDDLADWLRHGRGCYWLFGKPGSSKSTLMKYLEGHEETTTESRRQLIVGSFYFWYAGSDIQNSLAGLLRSLLYRVLSVHPSLCSVAFPELSRLLSAGSATPQSLAKFTEAELRAGFSRLMRSAPKTLRVFFFVDGLDEYTGNQSEIYHLIADSASSELVKILVSSRPIPACVGNFSHYPKLRLQDLIAKDILHYVRDTLGSSGPMKSREIGEPGLTARLVREISTKSAGVFLWVRLVVRRIISCLQNHDSTEEIDREIGRLPLDFERLYEHLLSLVPEHHRPLGSMFLQMAVLGVGMKCELNALQLWFVNRTVHAQDAETPREPTSLEDVEWRCHDLEGILNSRCFGLLEIWTKGCRTADRGQIRLLHRTVYEFLTLGPVWKRLTRLTAWDDFDPKLAMLDSLLSELKWIQPSLLDAQLRT</sequence>
<dbReference type="PANTHER" id="PTHR10039">
    <property type="entry name" value="AMELOGENIN"/>
    <property type="match status" value="1"/>
</dbReference>
<dbReference type="AlphaFoldDB" id="A0AAV9G3A0"/>
<evidence type="ECO:0000259" key="4">
    <source>
        <dbReference type="Pfam" id="PF25053"/>
    </source>
</evidence>
<evidence type="ECO:0000256" key="2">
    <source>
        <dbReference type="SAM" id="MobiDB-lite"/>
    </source>
</evidence>
<dbReference type="InterPro" id="IPR056884">
    <property type="entry name" value="NPHP3-like_N"/>
</dbReference>
<reference evidence="5" key="1">
    <citation type="journal article" date="2023" name="Mol. Phylogenet. Evol.">
        <title>Genome-scale phylogeny and comparative genomics of the fungal order Sordariales.</title>
        <authorList>
            <person name="Hensen N."/>
            <person name="Bonometti L."/>
            <person name="Westerberg I."/>
            <person name="Brannstrom I.O."/>
            <person name="Guillou S."/>
            <person name="Cros-Aarteil S."/>
            <person name="Calhoun S."/>
            <person name="Haridas S."/>
            <person name="Kuo A."/>
            <person name="Mondo S."/>
            <person name="Pangilinan J."/>
            <person name="Riley R."/>
            <person name="LaButti K."/>
            <person name="Andreopoulos B."/>
            <person name="Lipzen A."/>
            <person name="Chen C."/>
            <person name="Yan M."/>
            <person name="Daum C."/>
            <person name="Ng V."/>
            <person name="Clum A."/>
            <person name="Steindorff A."/>
            <person name="Ohm R.A."/>
            <person name="Martin F."/>
            <person name="Silar P."/>
            <person name="Natvig D.O."/>
            <person name="Lalanne C."/>
            <person name="Gautier V."/>
            <person name="Ament-Velasquez S.L."/>
            <person name="Kruys A."/>
            <person name="Hutchinson M.I."/>
            <person name="Powell A.J."/>
            <person name="Barry K."/>
            <person name="Miller A.N."/>
            <person name="Grigoriev I.V."/>
            <person name="Debuchy R."/>
            <person name="Gladieux P."/>
            <person name="Hiltunen Thoren M."/>
            <person name="Johannesson H."/>
        </authorList>
    </citation>
    <scope>NUCLEOTIDE SEQUENCE</scope>
    <source>
        <strain evidence="5">PSN243</strain>
    </source>
</reference>
<dbReference type="Proteomes" id="UP001321760">
    <property type="component" value="Unassembled WGS sequence"/>
</dbReference>
<reference evidence="5" key="2">
    <citation type="submission" date="2023-05" db="EMBL/GenBank/DDBJ databases">
        <authorList>
            <consortium name="Lawrence Berkeley National Laboratory"/>
            <person name="Steindorff A."/>
            <person name="Hensen N."/>
            <person name="Bonometti L."/>
            <person name="Westerberg I."/>
            <person name="Brannstrom I.O."/>
            <person name="Guillou S."/>
            <person name="Cros-Aarteil S."/>
            <person name="Calhoun S."/>
            <person name="Haridas S."/>
            <person name="Kuo A."/>
            <person name="Mondo S."/>
            <person name="Pangilinan J."/>
            <person name="Riley R."/>
            <person name="Labutti K."/>
            <person name="Andreopoulos B."/>
            <person name="Lipzen A."/>
            <person name="Chen C."/>
            <person name="Yanf M."/>
            <person name="Daum C."/>
            <person name="Ng V."/>
            <person name="Clum A."/>
            <person name="Ohm R."/>
            <person name="Martin F."/>
            <person name="Silar P."/>
            <person name="Natvig D."/>
            <person name="Lalanne C."/>
            <person name="Gautier V."/>
            <person name="Ament-Velasquez S.L."/>
            <person name="Kruys A."/>
            <person name="Hutchinson M.I."/>
            <person name="Powell A.J."/>
            <person name="Barry K."/>
            <person name="Miller A.N."/>
            <person name="Grigoriev I.V."/>
            <person name="Debuchy R."/>
            <person name="Gladieux P."/>
            <person name="Thoren M.H."/>
            <person name="Johannesson H."/>
        </authorList>
    </citation>
    <scope>NUCLEOTIDE SEQUENCE</scope>
    <source>
        <strain evidence="5">PSN243</strain>
    </source>
</reference>